<accession>A0A0A9HHF6</accession>
<name>A0A0A9HHF6_ARUDO</name>
<dbReference type="AlphaFoldDB" id="A0A0A9HHF6"/>
<sequence length="30" mass="3465">MFCYANSGSTYDSCNTKSVLFLYLLIIMCY</sequence>
<evidence type="ECO:0000313" key="1">
    <source>
        <dbReference type="EMBL" id="JAE35244.1"/>
    </source>
</evidence>
<proteinExistence type="predicted"/>
<organism evidence="1">
    <name type="scientific">Arundo donax</name>
    <name type="common">Giant reed</name>
    <name type="synonym">Donax arundinaceus</name>
    <dbReference type="NCBI Taxonomy" id="35708"/>
    <lineage>
        <taxon>Eukaryota</taxon>
        <taxon>Viridiplantae</taxon>
        <taxon>Streptophyta</taxon>
        <taxon>Embryophyta</taxon>
        <taxon>Tracheophyta</taxon>
        <taxon>Spermatophyta</taxon>
        <taxon>Magnoliopsida</taxon>
        <taxon>Liliopsida</taxon>
        <taxon>Poales</taxon>
        <taxon>Poaceae</taxon>
        <taxon>PACMAD clade</taxon>
        <taxon>Arundinoideae</taxon>
        <taxon>Arundineae</taxon>
        <taxon>Arundo</taxon>
    </lineage>
</organism>
<reference evidence="1" key="2">
    <citation type="journal article" date="2015" name="Data Brief">
        <title>Shoot transcriptome of the giant reed, Arundo donax.</title>
        <authorList>
            <person name="Barrero R.A."/>
            <person name="Guerrero F.D."/>
            <person name="Moolhuijzen P."/>
            <person name="Goolsby J.A."/>
            <person name="Tidwell J."/>
            <person name="Bellgard S.E."/>
            <person name="Bellgard M.I."/>
        </authorList>
    </citation>
    <scope>NUCLEOTIDE SEQUENCE</scope>
    <source>
        <tissue evidence="1">Shoot tissue taken approximately 20 cm above the soil surface</tissue>
    </source>
</reference>
<reference evidence="1" key="1">
    <citation type="submission" date="2014-09" db="EMBL/GenBank/DDBJ databases">
        <authorList>
            <person name="Magalhaes I.L.F."/>
            <person name="Oliveira U."/>
            <person name="Santos F.R."/>
            <person name="Vidigal T.H.D.A."/>
            <person name="Brescovit A.D."/>
            <person name="Santos A.J."/>
        </authorList>
    </citation>
    <scope>NUCLEOTIDE SEQUENCE</scope>
    <source>
        <tissue evidence="1">Shoot tissue taken approximately 20 cm above the soil surface</tissue>
    </source>
</reference>
<protein>
    <submittedName>
        <fullName evidence="1">Uncharacterized protein</fullName>
    </submittedName>
</protein>
<dbReference type="EMBL" id="GBRH01162652">
    <property type="protein sequence ID" value="JAE35244.1"/>
    <property type="molecule type" value="Transcribed_RNA"/>
</dbReference>